<organism evidence="1 2">
    <name type="scientific">Undibacterium hunanense</name>
    <dbReference type="NCBI Taxonomy" id="2762292"/>
    <lineage>
        <taxon>Bacteria</taxon>
        <taxon>Pseudomonadati</taxon>
        <taxon>Pseudomonadota</taxon>
        <taxon>Betaproteobacteria</taxon>
        <taxon>Burkholderiales</taxon>
        <taxon>Oxalobacteraceae</taxon>
        <taxon>Undibacterium</taxon>
    </lineage>
</organism>
<dbReference type="InterPro" id="IPR036390">
    <property type="entry name" value="WH_DNA-bd_sf"/>
</dbReference>
<proteinExistence type="predicted"/>
<dbReference type="SUPFAM" id="SSF46785">
    <property type="entry name" value="Winged helix' DNA-binding domain"/>
    <property type="match status" value="1"/>
</dbReference>
<evidence type="ECO:0000313" key="2">
    <source>
        <dbReference type="Proteomes" id="UP000650424"/>
    </source>
</evidence>
<reference evidence="1 2" key="1">
    <citation type="submission" date="2020-08" db="EMBL/GenBank/DDBJ databases">
        <title>Novel species isolated from subtropical streams in China.</title>
        <authorList>
            <person name="Lu H."/>
        </authorList>
    </citation>
    <scope>NUCLEOTIDE SEQUENCE [LARGE SCALE GENOMIC DNA]</scope>
    <source>
        <strain evidence="1 2">CY18W</strain>
    </source>
</reference>
<name>A0ABR6ZJS5_9BURK</name>
<dbReference type="InterPro" id="IPR036388">
    <property type="entry name" value="WH-like_DNA-bd_sf"/>
</dbReference>
<evidence type="ECO:0000313" key="1">
    <source>
        <dbReference type="EMBL" id="MBC3916130.1"/>
    </source>
</evidence>
<comment type="caution">
    <text evidence="1">The sequence shown here is derived from an EMBL/GenBank/DDBJ whole genome shotgun (WGS) entry which is preliminary data.</text>
</comment>
<dbReference type="Proteomes" id="UP000650424">
    <property type="component" value="Unassembled WGS sequence"/>
</dbReference>
<gene>
    <name evidence="1" type="ORF">H8L32_01410</name>
</gene>
<protein>
    <recommendedName>
        <fullName evidence="3">MarR family transcriptional regulator</fullName>
    </recommendedName>
</protein>
<dbReference type="EMBL" id="JACOGF010000001">
    <property type="protein sequence ID" value="MBC3916130.1"/>
    <property type="molecule type" value="Genomic_DNA"/>
</dbReference>
<sequence length="87" mass="9467">MAVLKQDELAFALMAELANQAGAVSLARLSKRLQVRQSTLLRCIAYLGEQQLGQHQGAGWVSLQQDGERSLVVLTEEGRTVATQLTT</sequence>
<evidence type="ECO:0008006" key="3">
    <source>
        <dbReference type="Google" id="ProtNLM"/>
    </source>
</evidence>
<keyword evidence="2" id="KW-1185">Reference proteome</keyword>
<dbReference type="Gene3D" id="1.10.10.10">
    <property type="entry name" value="Winged helix-like DNA-binding domain superfamily/Winged helix DNA-binding domain"/>
    <property type="match status" value="1"/>
</dbReference>
<accession>A0ABR6ZJS5</accession>